<keyword evidence="1" id="KW-0472">Membrane</keyword>
<dbReference type="EMBL" id="CP032382">
    <property type="protein sequence ID" value="AYB34489.1"/>
    <property type="molecule type" value="Genomic_DNA"/>
</dbReference>
<feature type="transmembrane region" description="Helical" evidence="1">
    <location>
        <begin position="101"/>
        <end position="119"/>
    </location>
</feature>
<evidence type="ECO:0000256" key="1">
    <source>
        <dbReference type="SAM" id="Phobius"/>
    </source>
</evidence>
<organism evidence="2 3">
    <name type="scientific">Chryseolinea soli</name>
    <dbReference type="NCBI Taxonomy" id="2321403"/>
    <lineage>
        <taxon>Bacteria</taxon>
        <taxon>Pseudomonadati</taxon>
        <taxon>Bacteroidota</taxon>
        <taxon>Cytophagia</taxon>
        <taxon>Cytophagales</taxon>
        <taxon>Fulvivirgaceae</taxon>
        <taxon>Chryseolinea</taxon>
    </lineage>
</organism>
<feature type="transmembrane region" description="Helical" evidence="1">
    <location>
        <begin position="36"/>
        <end position="53"/>
    </location>
</feature>
<dbReference type="KEGG" id="chk:D4L85_29645"/>
<name>A0A385STG0_9BACT</name>
<feature type="transmembrane region" description="Helical" evidence="1">
    <location>
        <begin position="65"/>
        <end position="89"/>
    </location>
</feature>
<sequence>MKKLLILFGLNNLLIALLLAYPLWSGKEQLDFTLPSIFLCSIISLFIITAIGLPLRNQFAWSSNFILSALVVIIMPYFFFLMLLAAFHVSRDLGLELSMRLLGRFIIIGVALFSIIRTLRQDITQLLQITKVQKQLTVAAGLLIFVFIGWNLVRFTSAFRIFDQ</sequence>
<accession>A0A385STG0</accession>
<evidence type="ECO:0000313" key="3">
    <source>
        <dbReference type="Proteomes" id="UP000266183"/>
    </source>
</evidence>
<keyword evidence="3" id="KW-1185">Reference proteome</keyword>
<reference evidence="3" key="1">
    <citation type="submission" date="2018-09" db="EMBL/GenBank/DDBJ databases">
        <title>Chryseolinea sp. KIS68-18 isolated from soil.</title>
        <authorList>
            <person name="Weon H.-Y."/>
            <person name="Kwon S.-W."/>
            <person name="Lee S.A."/>
        </authorList>
    </citation>
    <scope>NUCLEOTIDE SEQUENCE [LARGE SCALE GENOMIC DNA]</scope>
    <source>
        <strain evidence="3">KIS68-18</strain>
    </source>
</reference>
<dbReference type="Proteomes" id="UP000266183">
    <property type="component" value="Chromosome"/>
</dbReference>
<keyword evidence="1" id="KW-1133">Transmembrane helix</keyword>
<protein>
    <submittedName>
        <fullName evidence="2">Uncharacterized protein</fullName>
    </submittedName>
</protein>
<gene>
    <name evidence="2" type="ORF">D4L85_29645</name>
</gene>
<dbReference type="RefSeq" id="WP_119757748.1">
    <property type="nucleotide sequence ID" value="NZ_CP032382.1"/>
</dbReference>
<proteinExistence type="predicted"/>
<feature type="transmembrane region" description="Helical" evidence="1">
    <location>
        <begin position="140"/>
        <end position="162"/>
    </location>
</feature>
<keyword evidence="1" id="KW-0812">Transmembrane</keyword>
<dbReference type="AlphaFoldDB" id="A0A385STG0"/>
<evidence type="ECO:0000313" key="2">
    <source>
        <dbReference type="EMBL" id="AYB34489.1"/>
    </source>
</evidence>